<dbReference type="STRING" id="100816.A0A175W0R0"/>
<proteinExistence type="predicted"/>
<protein>
    <submittedName>
        <fullName evidence="1">Uncharacterized protein</fullName>
    </submittedName>
</protein>
<reference evidence="1 3" key="3">
    <citation type="submission" date="2016-01" db="EMBL/GenBank/DDBJ databases">
        <title>Madurella mycetomatis genome sequencing.</title>
        <authorList>
            <person name="Van De Sande W."/>
        </authorList>
    </citation>
    <scope>NUCLEOTIDE SEQUENCE [LARGE SCALE GENOMIC DNA]</scope>
    <source>
        <strain evidence="3">mm55</strain>
        <strain evidence="1">Mm55</strain>
    </source>
</reference>
<evidence type="ECO:0000313" key="3">
    <source>
        <dbReference type="Proteomes" id="UP000078237"/>
    </source>
</evidence>
<keyword evidence="3" id="KW-1185">Reference proteome</keyword>
<evidence type="ECO:0000313" key="2">
    <source>
        <dbReference type="EMBL" id="KXX81024.1"/>
    </source>
</evidence>
<dbReference type="OrthoDB" id="4581165at2759"/>
<dbReference type="EMBL" id="LCTW02000044">
    <property type="protein sequence ID" value="KXX81024.1"/>
    <property type="molecule type" value="Genomic_DNA"/>
</dbReference>
<dbReference type="VEuPathDB" id="FungiDB:MMYC01_202172"/>
<sequence>MLADVWDAKTATSIWVELIVERKKRIQANADASKLVNPHTSAAAQQEYTRTELASWDASVRSWLRRAEASMQVQRTQFALIAQNLTIPYPRGTCTYETVTLTWTRAMEVLEKLLDNLPQQACDRAVIRGISAWHLYPDLLVFQAEATKVSFQDPLFRTSAILSLGLEYKGQPSDNFIRWSLALSHLRYYGDPVPVRSNEQLSRVHISQLWLVALGAIFCKWEVPYTRFDDALRWFEELGRKLQQATRSSAALSWLLHLCSAVTGLEGEDRKIATMLVKYGWRRGAKFLGSNVAPDMGLAFFGLCNENVMDALSHETDIDSGIQYLRGIASALLLNAEDAIISYNGEIAGFEYSEWASVHPIGEHLAERGGVCPNGGTTTSNRHARWLHCEMPKIKGHNIELERQLQERMANVESSGEICKVVTEEEYLLHVPAGRTERIWNNPPSLFTGPVSFKHLFGPWGLSNKTYGLWIRANKYADCVQLLDSRLKAHFARPPSLERGLDWLQSMGSPNKILEYLLALIKVK</sequence>
<organism evidence="1 3">
    <name type="scientific">Madurella mycetomatis</name>
    <dbReference type="NCBI Taxonomy" id="100816"/>
    <lineage>
        <taxon>Eukaryota</taxon>
        <taxon>Fungi</taxon>
        <taxon>Dikarya</taxon>
        <taxon>Ascomycota</taxon>
        <taxon>Pezizomycotina</taxon>
        <taxon>Sordariomycetes</taxon>
        <taxon>Sordariomycetidae</taxon>
        <taxon>Sordariales</taxon>
        <taxon>Sordariales incertae sedis</taxon>
        <taxon>Madurella</taxon>
    </lineage>
</organism>
<reference evidence="3" key="2">
    <citation type="submission" date="2015-06" db="EMBL/GenBank/DDBJ databases">
        <authorList>
            <person name="van de Sande W.W.J."/>
        </authorList>
    </citation>
    <scope>NUCLEOTIDE SEQUENCE [LARGE SCALE GENOMIC DNA]</scope>
    <source>
        <strain evidence="3">mm55</strain>
    </source>
</reference>
<name>A0A175W0R0_9PEZI</name>
<dbReference type="EMBL" id="LCTW02000181">
    <property type="protein sequence ID" value="KXX77021.1"/>
    <property type="molecule type" value="Genomic_DNA"/>
</dbReference>
<dbReference type="Proteomes" id="UP000078237">
    <property type="component" value="Unassembled WGS sequence"/>
</dbReference>
<dbReference type="VEuPathDB" id="FungiDB:MMYC01_205821"/>
<comment type="caution">
    <text evidence="1">The sequence shown here is derived from an EMBL/GenBank/DDBJ whole genome shotgun (WGS) entry which is preliminary data.</text>
</comment>
<dbReference type="AlphaFoldDB" id="A0A175W0R0"/>
<evidence type="ECO:0000313" key="1">
    <source>
        <dbReference type="EMBL" id="KXX77021.1"/>
    </source>
</evidence>
<reference evidence="1" key="1">
    <citation type="submission" date="2015-06" db="EMBL/GenBank/DDBJ databases">
        <authorList>
            <person name="Hoefler B.C."/>
            <person name="Straight P.D."/>
        </authorList>
    </citation>
    <scope>NUCLEOTIDE SEQUENCE [LARGE SCALE GENOMIC DNA]</scope>
    <source>
        <strain evidence="1">Mm55</strain>
    </source>
</reference>
<accession>A0A175W0R0</accession>
<gene>
    <name evidence="2" type="ORF">MMYC01_202172</name>
    <name evidence="1" type="ORF">MMYC01_205821</name>
</gene>